<gene>
    <name evidence="1" type="ORF">SAMN04488509_10971</name>
</gene>
<organism evidence="1 2">
    <name type="scientific">Aquimonas voraii</name>
    <dbReference type="NCBI Taxonomy" id="265719"/>
    <lineage>
        <taxon>Bacteria</taxon>
        <taxon>Pseudomonadati</taxon>
        <taxon>Pseudomonadota</taxon>
        <taxon>Gammaproteobacteria</taxon>
        <taxon>Lysobacterales</taxon>
        <taxon>Lysobacteraceae</taxon>
        <taxon>Aquimonas</taxon>
    </lineage>
</organism>
<dbReference type="AlphaFoldDB" id="A0A1G6YCZ9"/>
<reference evidence="1 2" key="1">
    <citation type="submission" date="2016-10" db="EMBL/GenBank/DDBJ databases">
        <authorList>
            <person name="de Groot N.N."/>
        </authorList>
    </citation>
    <scope>NUCLEOTIDE SEQUENCE [LARGE SCALE GENOMIC DNA]</scope>
    <source>
        <strain evidence="1 2">DSM 16957</strain>
    </source>
</reference>
<dbReference type="OrthoDB" id="9778629at2"/>
<dbReference type="InterPro" id="IPR007402">
    <property type="entry name" value="DUF455"/>
</dbReference>
<dbReference type="Proteomes" id="UP000199603">
    <property type="component" value="Unassembled WGS sequence"/>
</dbReference>
<dbReference type="Pfam" id="PF04305">
    <property type="entry name" value="DUF455"/>
    <property type="match status" value="1"/>
</dbReference>
<sequence>MQSACVDRPEPVAQTGQGAADLHAAALRVLLLQHPAEKCTAATELARALEAGELVPMDSPAAMDLPVPGRPERPRLVPPRALPQRGLGSAEGRAAFLHAIAHIEFNAINLATDAVYRFRGMPLDFYRDWARIAADEARHFRLLEARMAELGAAYGDFDAHNGLWDMACKTAHDCLTRMALVPRVLEARGLDVTPAMIERLRAVGDAASISVLEVILREEVGHVAAGTRWFEWCCALEGREPAATFQALLDRHAPDAVRPPFNDTARLAAGFTVSELEQLAARAGRLRSA</sequence>
<dbReference type="RefSeq" id="WP_091243781.1">
    <property type="nucleotide sequence ID" value="NZ_FNAG01000009.1"/>
</dbReference>
<proteinExistence type="predicted"/>
<accession>A0A1G6YCZ9</accession>
<dbReference type="STRING" id="265719.SAMN04488509_10971"/>
<dbReference type="PANTHER" id="PTHR42782:SF4">
    <property type="entry name" value="DUF455 DOMAIN-CONTAINING PROTEIN"/>
    <property type="match status" value="1"/>
</dbReference>
<protein>
    <submittedName>
        <fullName evidence="1">Uncharacterized conserved protein, contains ferritin-like DUF455 domain</fullName>
    </submittedName>
</protein>
<evidence type="ECO:0000313" key="1">
    <source>
        <dbReference type="EMBL" id="SDD87607.1"/>
    </source>
</evidence>
<dbReference type="EMBL" id="FNAG01000009">
    <property type="protein sequence ID" value="SDD87607.1"/>
    <property type="molecule type" value="Genomic_DNA"/>
</dbReference>
<dbReference type="PANTHER" id="PTHR42782">
    <property type="entry name" value="SI:CH73-314G15.3"/>
    <property type="match status" value="1"/>
</dbReference>
<evidence type="ECO:0000313" key="2">
    <source>
        <dbReference type="Proteomes" id="UP000199603"/>
    </source>
</evidence>
<dbReference type="PIRSF" id="PIRSF012318">
    <property type="entry name" value="UCP012318"/>
    <property type="match status" value="1"/>
</dbReference>
<dbReference type="SUPFAM" id="SSF47240">
    <property type="entry name" value="Ferritin-like"/>
    <property type="match status" value="1"/>
</dbReference>
<dbReference type="InterPro" id="IPR011197">
    <property type="entry name" value="UCP012318"/>
</dbReference>
<keyword evidence="2" id="KW-1185">Reference proteome</keyword>
<name>A0A1G6YCZ9_9GAMM</name>
<dbReference type="CDD" id="cd00657">
    <property type="entry name" value="Ferritin_like"/>
    <property type="match status" value="1"/>
</dbReference>
<dbReference type="InterPro" id="IPR009078">
    <property type="entry name" value="Ferritin-like_SF"/>
</dbReference>